<protein>
    <submittedName>
        <fullName evidence="1">Uncharacterized protein</fullName>
    </submittedName>
</protein>
<dbReference type="AlphaFoldDB" id="A0A4Y3WBJ6"/>
<comment type="caution">
    <text evidence="1">The sequence shown here is derived from an EMBL/GenBank/DDBJ whole genome shotgun (WGS) entry which is preliminary data.</text>
</comment>
<dbReference type="EMBL" id="BJNF01000029">
    <property type="protein sequence ID" value="GEC15420.1"/>
    <property type="molecule type" value="Genomic_DNA"/>
</dbReference>
<accession>A0A4Y3WBJ6</accession>
<organism evidence="1 2">
    <name type="scientific">Nitrobacter winogradskyi</name>
    <name type="common">Nitrobacter agilis</name>
    <dbReference type="NCBI Taxonomy" id="913"/>
    <lineage>
        <taxon>Bacteria</taxon>
        <taxon>Pseudomonadati</taxon>
        <taxon>Pseudomonadota</taxon>
        <taxon>Alphaproteobacteria</taxon>
        <taxon>Hyphomicrobiales</taxon>
        <taxon>Nitrobacteraceae</taxon>
        <taxon>Nitrobacter</taxon>
    </lineage>
</organism>
<dbReference type="Proteomes" id="UP000318825">
    <property type="component" value="Unassembled WGS sequence"/>
</dbReference>
<sequence length="108" mass="11752">MKIGATPIRSLRGSANVDVQLQVSAPIESAFSRDMIVARNEVSGILDRNVSHGGTCAAQIIDELLASPRRQWFARIVSVPLHMDGHQRVMHEILGFVGFAAGPHQLLL</sequence>
<evidence type="ECO:0000313" key="2">
    <source>
        <dbReference type="Proteomes" id="UP000318825"/>
    </source>
</evidence>
<gene>
    <name evidence="1" type="ORF">NWI01_13120</name>
</gene>
<reference evidence="1 2" key="1">
    <citation type="submission" date="2019-06" db="EMBL/GenBank/DDBJ databases">
        <title>Whole genome shotgun sequence of Nitrobacter winogradskyi NBRC 14297.</title>
        <authorList>
            <person name="Hosoyama A."/>
            <person name="Uohara A."/>
            <person name="Ohji S."/>
            <person name="Ichikawa N."/>
        </authorList>
    </citation>
    <scope>NUCLEOTIDE SEQUENCE [LARGE SCALE GENOMIC DNA]</scope>
    <source>
        <strain evidence="1 2">NBRC 14297</strain>
    </source>
</reference>
<proteinExistence type="predicted"/>
<name>A0A4Y3WBJ6_NITWI</name>
<evidence type="ECO:0000313" key="1">
    <source>
        <dbReference type="EMBL" id="GEC15420.1"/>
    </source>
</evidence>